<name>A0A5N5X3N2_9EURO</name>
<keyword evidence="2" id="KW-1185">Reference proteome</keyword>
<dbReference type="Gene3D" id="3.40.50.150">
    <property type="entry name" value="Vaccinia Virus protein VP39"/>
    <property type="match status" value="1"/>
</dbReference>
<organism evidence="1 2">
    <name type="scientific">Aspergillus leporis</name>
    <dbReference type="NCBI Taxonomy" id="41062"/>
    <lineage>
        <taxon>Eukaryota</taxon>
        <taxon>Fungi</taxon>
        <taxon>Dikarya</taxon>
        <taxon>Ascomycota</taxon>
        <taxon>Pezizomycotina</taxon>
        <taxon>Eurotiomycetes</taxon>
        <taxon>Eurotiomycetidae</taxon>
        <taxon>Eurotiales</taxon>
        <taxon>Aspergillaceae</taxon>
        <taxon>Aspergillus</taxon>
        <taxon>Aspergillus subgen. Circumdati</taxon>
    </lineage>
</organism>
<dbReference type="SUPFAM" id="SSF53335">
    <property type="entry name" value="S-adenosyl-L-methionine-dependent methyltransferases"/>
    <property type="match status" value="1"/>
</dbReference>
<proteinExistence type="predicted"/>
<reference evidence="1 2" key="1">
    <citation type="submission" date="2019-04" db="EMBL/GenBank/DDBJ databases">
        <title>Friends and foes A comparative genomics study of 23 Aspergillus species from section Flavi.</title>
        <authorList>
            <consortium name="DOE Joint Genome Institute"/>
            <person name="Kjaerbolling I."/>
            <person name="Vesth T."/>
            <person name="Frisvad J.C."/>
            <person name="Nybo J.L."/>
            <person name="Theobald S."/>
            <person name="Kildgaard S."/>
            <person name="Isbrandt T."/>
            <person name="Kuo A."/>
            <person name="Sato A."/>
            <person name="Lyhne E.K."/>
            <person name="Kogle M.E."/>
            <person name="Wiebenga A."/>
            <person name="Kun R.S."/>
            <person name="Lubbers R.J."/>
            <person name="Makela M.R."/>
            <person name="Barry K."/>
            <person name="Chovatia M."/>
            <person name="Clum A."/>
            <person name="Daum C."/>
            <person name="Haridas S."/>
            <person name="He G."/>
            <person name="LaButti K."/>
            <person name="Lipzen A."/>
            <person name="Mondo S."/>
            <person name="Riley R."/>
            <person name="Salamov A."/>
            <person name="Simmons B.A."/>
            <person name="Magnuson J.K."/>
            <person name="Henrissat B."/>
            <person name="Mortensen U.H."/>
            <person name="Larsen T.O."/>
            <person name="Devries R.P."/>
            <person name="Grigoriev I.V."/>
            <person name="Machida M."/>
            <person name="Baker S.E."/>
            <person name="Andersen M.R."/>
        </authorList>
    </citation>
    <scope>NUCLEOTIDE SEQUENCE [LARGE SCALE GENOMIC DNA]</scope>
    <source>
        <strain evidence="1 2">CBS 151.66</strain>
    </source>
</reference>
<dbReference type="OrthoDB" id="417125at2759"/>
<evidence type="ECO:0000313" key="2">
    <source>
        <dbReference type="Proteomes" id="UP000326565"/>
    </source>
</evidence>
<protein>
    <submittedName>
        <fullName evidence="1">Uncharacterized protein</fullName>
    </submittedName>
</protein>
<evidence type="ECO:0000313" key="1">
    <source>
        <dbReference type="EMBL" id="KAB8075413.1"/>
    </source>
</evidence>
<dbReference type="Proteomes" id="UP000326565">
    <property type="component" value="Unassembled WGS sequence"/>
</dbReference>
<accession>A0A5N5X3N2</accession>
<dbReference type="InterPro" id="IPR029063">
    <property type="entry name" value="SAM-dependent_MTases_sf"/>
</dbReference>
<dbReference type="EMBL" id="ML732194">
    <property type="protein sequence ID" value="KAB8075413.1"/>
    <property type="molecule type" value="Genomic_DNA"/>
</dbReference>
<dbReference type="AlphaFoldDB" id="A0A5N5X3N2"/>
<gene>
    <name evidence="1" type="ORF">BDV29DRAFT_155630</name>
</gene>
<sequence length="162" mass="18564">MAPGGRSATVKEKVPGALIDAVILPPGVTMFISEMGTDEEASLEHPDLEEFNRDRPYLHQKYDLVFCGGVLATKHSREDYREYCERSRLTLSQLVFAFNRLKSGGSLVLLFHRVESWETVRMLYIFNMFCDIQVFKPHDIHVIKSSFYLVAKNVNLEHEVAI</sequence>